<feature type="domain" description="Fe/B12 periplasmic-binding" evidence="2">
    <location>
        <begin position="28"/>
        <end position="277"/>
    </location>
</feature>
<dbReference type="EMBL" id="AMRG01000001">
    <property type="protein sequence ID" value="EKE87664.1"/>
    <property type="molecule type" value="Genomic_DNA"/>
</dbReference>
<keyword evidence="1" id="KW-0732">Signal</keyword>
<dbReference type="Pfam" id="PF01497">
    <property type="entry name" value="Peripla_BP_2"/>
    <property type="match status" value="1"/>
</dbReference>
<dbReference type="InterPro" id="IPR002491">
    <property type="entry name" value="ABC_transptr_periplasmic_BD"/>
</dbReference>
<evidence type="ECO:0000256" key="1">
    <source>
        <dbReference type="SAM" id="SignalP"/>
    </source>
</evidence>
<feature type="chain" id="PRO_5003860218" evidence="1">
    <location>
        <begin position="24"/>
        <end position="282"/>
    </location>
</feature>
<evidence type="ECO:0000313" key="3">
    <source>
        <dbReference type="EMBL" id="EKE87664.1"/>
    </source>
</evidence>
<dbReference type="PANTHER" id="PTHR30535:SF4">
    <property type="entry name" value="HEMIN-BINDING PERIPLASMIC PROTEIN HMUT"/>
    <property type="match status" value="1"/>
</dbReference>
<sequence>MWRMSGISLLCVVGLMLWRPASASATERLVTAGGTLTDIVFALQAGDRVVAVDVSSTSPAAAAALPKVGYYRDLAAEGVLSFAPTELWVLEGSGSDQVLQQIAATGVKLRHFAKPHNFKELQLLIQQVAAALDIPERGRQLNQQLREQLPSVAASRGQSALFVMQASERGVIAAGGDSVPDLLMHYAGLHNLAEHQGFKTISREYLAVMQPNYLIAPAHVVQMAGGEQAFCQQPALSLLSAAKQCRLVVLDSLLALGMTTRFSEAVALLKQAVTKANLVQVN</sequence>
<dbReference type="PANTHER" id="PTHR30535">
    <property type="entry name" value="VITAMIN B12-BINDING PROTEIN"/>
    <property type="match status" value="1"/>
</dbReference>
<feature type="signal peptide" evidence="1">
    <location>
        <begin position="1"/>
        <end position="23"/>
    </location>
</feature>
<gene>
    <name evidence="3" type="ORF">A10D4_01180</name>
</gene>
<keyword evidence="4" id="KW-1185">Reference proteome</keyword>
<dbReference type="PATRIC" id="fig|740709.3.peg.238"/>
<evidence type="ECO:0000259" key="2">
    <source>
        <dbReference type="PROSITE" id="PS50983"/>
    </source>
</evidence>
<dbReference type="STRING" id="740709.A10D4_01180"/>
<name>K2KYS1_9GAMM</name>
<dbReference type="InterPro" id="IPR050902">
    <property type="entry name" value="ABC_Transporter_SBP"/>
</dbReference>
<organism evidence="3 4">
    <name type="scientific">Idiomarina xiamenensis 10-D-4</name>
    <dbReference type="NCBI Taxonomy" id="740709"/>
    <lineage>
        <taxon>Bacteria</taxon>
        <taxon>Pseudomonadati</taxon>
        <taxon>Pseudomonadota</taxon>
        <taxon>Gammaproteobacteria</taxon>
        <taxon>Alteromonadales</taxon>
        <taxon>Idiomarinaceae</taxon>
        <taxon>Idiomarina</taxon>
    </lineage>
</organism>
<accession>K2KYS1</accession>
<dbReference type="PROSITE" id="PS50983">
    <property type="entry name" value="FE_B12_PBP"/>
    <property type="match status" value="1"/>
</dbReference>
<reference evidence="3 4" key="1">
    <citation type="journal article" date="2012" name="J. Bacteriol.">
        <title>Genome Sequence of Idiomarina xiamenensis Type Strain 10-D-4.</title>
        <authorList>
            <person name="Lai Q."/>
            <person name="Wang L."/>
            <person name="Wang W."/>
            <person name="Shao Z."/>
        </authorList>
    </citation>
    <scope>NUCLEOTIDE SEQUENCE [LARGE SCALE GENOMIC DNA]</scope>
    <source>
        <strain evidence="3 4">10-D-4</strain>
    </source>
</reference>
<protein>
    <submittedName>
        <fullName evidence="3">Hemin ABC transporter substrate-binding protein</fullName>
    </submittedName>
</protein>
<dbReference type="RefSeq" id="WP_008487193.1">
    <property type="nucleotide sequence ID" value="NZ_AMRG01000001.1"/>
</dbReference>
<dbReference type="Gene3D" id="3.40.50.1980">
    <property type="entry name" value="Nitrogenase molybdenum iron protein domain"/>
    <property type="match status" value="2"/>
</dbReference>
<proteinExistence type="predicted"/>
<comment type="caution">
    <text evidence="3">The sequence shown here is derived from an EMBL/GenBank/DDBJ whole genome shotgun (WGS) entry which is preliminary data.</text>
</comment>
<dbReference type="eggNOG" id="COG4558">
    <property type="taxonomic scope" value="Bacteria"/>
</dbReference>
<dbReference type="AlphaFoldDB" id="K2KYS1"/>
<dbReference type="Proteomes" id="UP000014115">
    <property type="component" value="Unassembled WGS sequence"/>
</dbReference>
<evidence type="ECO:0000313" key="4">
    <source>
        <dbReference type="Proteomes" id="UP000014115"/>
    </source>
</evidence>
<dbReference type="SUPFAM" id="SSF53807">
    <property type="entry name" value="Helical backbone' metal receptor"/>
    <property type="match status" value="1"/>
</dbReference>